<proteinExistence type="predicted"/>
<accession>A0A7H1B3I8</accession>
<dbReference type="KEGG" id="sxn:IAG42_06395"/>
<reference evidence="1 2" key="1">
    <citation type="submission" date="2020-09" db="EMBL/GenBank/DDBJ databases">
        <title>A novel species.</title>
        <authorList>
            <person name="Gao J."/>
        </authorList>
    </citation>
    <scope>NUCLEOTIDE SEQUENCE [LARGE SCALE GENOMIC DNA]</scope>
    <source>
        <strain evidence="1 2">CRXT-Y-14</strain>
    </source>
</reference>
<name>A0A7H1B3I8_9ACTN</name>
<evidence type="ECO:0000313" key="2">
    <source>
        <dbReference type="Proteomes" id="UP000516428"/>
    </source>
</evidence>
<dbReference type="EMBL" id="CP061281">
    <property type="protein sequence ID" value="QNS03293.1"/>
    <property type="molecule type" value="Genomic_DNA"/>
</dbReference>
<sequence length="212" mass="22839">MGTNPKPVPRRRQAAALALWRWRAPLFAFEPDAEWGLDRSALESLFRLAAAAPGERTDQAYRHAVTALRTAPLFTSEVDPDTVQLVQLETVGNLLTFAELLDNPGGDEADRVHETSAGLAGHLDALVEDSLHAHPSEEAHRAYVTALTDPAHGGYFASRHAAVETACHRALDSLPDSTGLTGSPAGRGLLALCEDFGAELVTTLHWLRTTGY</sequence>
<organism evidence="1 2">
    <name type="scientific">Streptomyces xanthii</name>
    <dbReference type="NCBI Taxonomy" id="2768069"/>
    <lineage>
        <taxon>Bacteria</taxon>
        <taxon>Bacillati</taxon>
        <taxon>Actinomycetota</taxon>
        <taxon>Actinomycetes</taxon>
        <taxon>Kitasatosporales</taxon>
        <taxon>Streptomycetaceae</taxon>
        <taxon>Streptomyces</taxon>
    </lineage>
</organism>
<dbReference type="RefSeq" id="WP_188336047.1">
    <property type="nucleotide sequence ID" value="NZ_CP061281.1"/>
</dbReference>
<keyword evidence="2" id="KW-1185">Reference proteome</keyword>
<gene>
    <name evidence="1" type="ORF">IAG42_06395</name>
</gene>
<dbReference type="AlphaFoldDB" id="A0A7H1B3I8"/>
<evidence type="ECO:0000313" key="1">
    <source>
        <dbReference type="EMBL" id="QNS03293.1"/>
    </source>
</evidence>
<dbReference type="Proteomes" id="UP000516428">
    <property type="component" value="Chromosome"/>
</dbReference>
<protein>
    <submittedName>
        <fullName evidence="1">Uncharacterized protein</fullName>
    </submittedName>
</protein>